<sequence>METKDTISLCSDSKKQQMQQIKENANESFMVSFRLLHSRLKDLSNKDLKGTHTEEGNKRIFATLFDQDVQTFTSIMFLNVDQLENQLDKKNFKRLDPWMLLKIEKQNDADADNAEIKPVYEEELIAKDVEKCHEKRPLLDQLTDNKTKELSNQSLKSERQHGQFLKVKSNEAKDQNDIDVIETINIELKHKVAKLVKGNEHLKAQLQEKFRTQIHDHNNEPSSSKLVPEVSPPVDTTDPSLQELEFLFSPMYEEYFNAGNQSVSKSFVLSDNSLQQDTKPTLNVQPILEPIIPPTNVNAEGNNTNQAENAQFKVYEFINPFALPRPEAAESSSHNEELHQFDRLNVWELVDKPFGKTVINLEWLWKNKKDEDNIVIRNKTRLHEMDKCDNIGTPMATKLELDADLSGTPSNKISKPMKKHLKEVKRIFWYIKNTINMGLWYSKDYGFELTAFSDADHTEAKYVALSASYAQVIWMRTQLKDYGFDYNRIPLYYDSQSAIAISCNPV</sequence>
<keyword evidence="3" id="KW-1185">Reference proteome</keyword>
<evidence type="ECO:0000313" key="2">
    <source>
        <dbReference type="EMBL" id="GJT40888.1"/>
    </source>
</evidence>
<dbReference type="PANTHER" id="PTHR11439:SF483">
    <property type="entry name" value="PEPTIDE SYNTHASE GLIP-LIKE, PUTATIVE (AFU_ORTHOLOGUE AFUA_3G12920)-RELATED"/>
    <property type="match status" value="1"/>
</dbReference>
<evidence type="ECO:0000256" key="1">
    <source>
        <dbReference type="SAM" id="MobiDB-lite"/>
    </source>
</evidence>
<evidence type="ECO:0000313" key="3">
    <source>
        <dbReference type="Proteomes" id="UP001151760"/>
    </source>
</evidence>
<organism evidence="2 3">
    <name type="scientific">Tanacetum coccineum</name>
    <dbReference type="NCBI Taxonomy" id="301880"/>
    <lineage>
        <taxon>Eukaryota</taxon>
        <taxon>Viridiplantae</taxon>
        <taxon>Streptophyta</taxon>
        <taxon>Embryophyta</taxon>
        <taxon>Tracheophyta</taxon>
        <taxon>Spermatophyta</taxon>
        <taxon>Magnoliopsida</taxon>
        <taxon>eudicotyledons</taxon>
        <taxon>Gunneridae</taxon>
        <taxon>Pentapetalae</taxon>
        <taxon>asterids</taxon>
        <taxon>campanulids</taxon>
        <taxon>Asterales</taxon>
        <taxon>Asteraceae</taxon>
        <taxon>Asteroideae</taxon>
        <taxon>Anthemideae</taxon>
        <taxon>Anthemidinae</taxon>
        <taxon>Tanacetum</taxon>
    </lineage>
</organism>
<accession>A0ABQ5DRF3</accession>
<proteinExistence type="predicted"/>
<dbReference type="PANTHER" id="PTHR11439">
    <property type="entry name" value="GAG-POL-RELATED RETROTRANSPOSON"/>
    <property type="match status" value="1"/>
</dbReference>
<dbReference type="EMBL" id="BQNB010015512">
    <property type="protein sequence ID" value="GJT40888.1"/>
    <property type="molecule type" value="Genomic_DNA"/>
</dbReference>
<comment type="caution">
    <text evidence="2">The sequence shown here is derived from an EMBL/GenBank/DDBJ whole genome shotgun (WGS) entry which is preliminary data.</text>
</comment>
<dbReference type="Proteomes" id="UP001151760">
    <property type="component" value="Unassembled WGS sequence"/>
</dbReference>
<evidence type="ECO:0008006" key="4">
    <source>
        <dbReference type="Google" id="ProtNLM"/>
    </source>
</evidence>
<protein>
    <recommendedName>
        <fullName evidence="4">Reverse transcriptase Ty1/copia-type domain-containing protein</fullName>
    </recommendedName>
</protein>
<gene>
    <name evidence="2" type="ORF">Tco_0940753</name>
</gene>
<feature type="region of interest" description="Disordered" evidence="1">
    <location>
        <begin position="215"/>
        <end position="236"/>
    </location>
</feature>
<reference evidence="2" key="2">
    <citation type="submission" date="2022-01" db="EMBL/GenBank/DDBJ databases">
        <authorList>
            <person name="Yamashiro T."/>
            <person name="Shiraishi A."/>
            <person name="Satake H."/>
            <person name="Nakayama K."/>
        </authorList>
    </citation>
    <scope>NUCLEOTIDE SEQUENCE</scope>
</reference>
<name>A0ABQ5DRF3_9ASTR</name>
<reference evidence="2" key="1">
    <citation type="journal article" date="2022" name="Int. J. Mol. Sci.">
        <title>Draft Genome of Tanacetum Coccineum: Genomic Comparison of Closely Related Tanacetum-Family Plants.</title>
        <authorList>
            <person name="Yamashiro T."/>
            <person name="Shiraishi A."/>
            <person name="Nakayama K."/>
            <person name="Satake H."/>
        </authorList>
    </citation>
    <scope>NUCLEOTIDE SEQUENCE</scope>
</reference>